<comment type="similarity">
    <text evidence="1">Belongs to the universal ribosomal protein uL5 family.</text>
</comment>
<organism evidence="8">
    <name type="scientific">Macaca mulatta</name>
    <name type="common">Rhesus macaque</name>
    <dbReference type="NCBI Taxonomy" id="9544"/>
    <lineage>
        <taxon>Eukaryota</taxon>
        <taxon>Metazoa</taxon>
        <taxon>Chordata</taxon>
        <taxon>Craniata</taxon>
        <taxon>Vertebrata</taxon>
        <taxon>Euteleostomi</taxon>
        <taxon>Mammalia</taxon>
        <taxon>Eutheria</taxon>
        <taxon>Euarchontoglires</taxon>
        <taxon>Primates</taxon>
        <taxon>Haplorrhini</taxon>
        <taxon>Catarrhini</taxon>
        <taxon>Cercopithecidae</taxon>
        <taxon>Cercopithecinae</taxon>
        <taxon>Macaca</taxon>
    </lineage>
</organism>
<dbReference type="Gene3D" id="3.30.1440.10">
    <property type="match status" value="1"/>
</dbReference>
<sequence>SDGLRVKSLALGRNLGGLRDRVTPCSQSIGVACSPDPVLSKARYTVISFGIRKNEKTAVCCIVQEAKAEEILEKALEVREYELRKNNFSDTGNFDFGIQQHINLGIKYDPSVGLYGLDFCVVLSRPGFSITDKKRRTGCTMAKHRTSKEEAMRWFQQKCDGIMLPGK</sequence>
<feature type="non-terminal residue" evidence="8">
    <location>
        <position position="167"/>
    </location>
</feature>
<dbReference type="GO" id="GO:0003735">
    <property type="term" value="F:structural constituent of ribosome"/>
    <property type="evidence" value="ECO:0007669"/>
    <property type="project" value="InterPro"/>
</dbReference>
<evidence type="ECO:0000256" key="5">
    <source>
        <dbReference type="ARBA" id="ARBA00035322"/>
    </source>
</evidence>
<dbReference type="EMBL" id="CM001263">
    <property type="protein sequence ID" value="EHH21251.1"/>
    <property type="molecule type" value="Genomic_DNA"/>
</dbReference>
<evidence type="ECO:0000313" key="8">
    <source>
        <dbReference type="EMBL" id="EHH21251.1"/>
    </source>
</evidence>
<proteinExistence type="inferred from homology"/>
<evidence type="ECO:0000256" key="2">
    <source>
        <dbReference type="ARBA" id="ARBA00022980"/>
    </source>
</evidence>
<reference evidence="8" key="1">
    <citation type="journal article" date="2011" name="Nat. Biotechnol.">
        <title>Genome sequencing and comparison of two nonhuman primate animal models, the cynomolgus and Chinese rhesus macaques.</title>
        <authorList>
            <person name="Yan G."/>
            <person name="Zhang G."/>
            <person name="Fang X."/>
            <person name="Zhang Y."/>
            <person name="Li C."/>
            <person name="Ling F."/>
            <person name="Cooper D.N."/>
            <person name="Li Q."/>
            <person name="Li Y."/>
            <person name="van Gool A.J."/>
            <person name="Du H."/>
            <person name="Chen J."/>
            <person name="Chen R."/>
            <person name="Zhang P."/>
            <person name="Huang Z."/>
            <person name="Thompson J.R."/>
            <person name="Meng Y."/>
            <person name="Bai Y."/>
            <person name="Wang J."/>
            <person name="Zhuo M."/>
            <person name="Wang T."/>
            <person name="Huang Y."/>
            <person name="Wei L."/>
            <person name="Li J."/>
            <person name="Wang Z."/>
            <person name="Hu H."/>
            <person name="Yang P."/>
            <person name="Le L."/>
            <person name="Stenson P.D."/>
            <person name="Li B."/>
            <person name="Liu X."/>
            <person name="Ball E.V."/>
            <person name="An N."/>
            <person name="Huang Q."/>
            <person name="Zhang Y."/>
            <person name="Fan W."/>
            <person name="Zhang X."/>
            <person name="Li Y."/>
            <person name="Wang W."/>
            <person name="Katze M.G."/>
            <person name="Su B."/>
            <person name="Nielsen R."/>
            <person name="Yang H."/>
            <person name="Wang J."/>
            <person name="Wang X."/>
            <person name="Wang J."/>
        </authorList>
    </citation>
    <scope>NUCLEOTIDE SEQUENCE [LARGE SCALE GENOMIC DNA]</scope>
    <source>
        <strain evidence="8">CR-5</strain>
    </source>
</reference>
<name>G7N5Z4_MACMU</name>
<accession>G7N5Z4</accession>
<dbReference type="FunFam" id="3.30.1440.10:FF:000002">
    <property type="entry name" value="60S ribosomal protein L11"/>
    <property type="match status" value="1"/>
</dbReference>
<dbReference type="GO" id="GO:0006412">
    <property type="term" value="P:translation"/>
    <property type="evidence" value="ECO:0007669"/>
    <property type="project" value="InterPro"/>
</dbReference>
<dbReference type="InterPro" id="IPR031309">
    <property type="entry name" value="Ribosomal_uL5_C"/>
</dbReference>
<dbReference type="InterPro" id="IPR002132">
    <property type="entry name" value="Ribosomal_uL5"/>
</dbReference>
<evidence type="ECO:0000256" key="1">
    <source>
        <dbReference type="ARBA" id="ARBA00008553"/>
    </source>
</evidence>
<dbReference type="AlphaFoldDB" id="G7N5Z4"/>
<dbReference type="GO" id="GO:0005840">
    <property type="term" value="C:ribosome"/>
    <property type="evidence" value="ECO:0007669"/>
    <property type="project" value="UniProtKB-KW"/>
</dbReference>
<protein>
    <recommendedName>
        <fullName evidence="4">Large ribosomal subunit protein uL5</fullName>
    </recommendedName>
    <alternativeName>
        <fullName evidence="5">60S ribosomal protein L11</fullName>
    </alternativeName>
</protein>
<dbReference type="PANTHER" id="PTHR11994">
    <property type="entry name" value="60S RIBOSOMAL PROTEIN L11-RELATED"/>
    <property type="match status" value="1"/>
</dbReference>
<evidence type="ECO:0000256" key="3">
    <source>
        <dbReference type="ARBA" id="ARBA00023274"/>
    </source>
</evidence>
<comment type="subunit">
    <text evidence="6">Component of the large ribosomal subunit (LSU). Part of the 5S RNP complex, which is a LSU subcomplex composed of the 5S RNA, RPL5 and RPL11. Component of a hexameric 5S RNP precursor complex, composed of 5S RNA, RRS1, RPF2/BXDC1, RPL5, RPL11 and HEATR3; this complex acts as a precursor for ribosome assembly. Interacts with PML. Interacts with MDM2 (via its RanBP2-type zinc finger domain); negatively regulates MDM2-mediated TP53 ubiquitination and degradation. Interacts with NOP53; retains RPL11 into the nucleolus.</text>
</comment>
<dbReference type="SUPFAM" id="SSF55282">
    <property type="entry name" value="RL5-like"/>
    <property type="match status" value="1"/>
</dbReference>
<gene>
    <name evidence="8" type="ORF">EGK_04268</name>
</gene>
<feature type="non-terminal residue" evidence="8">
    <location>
        <position position="1"/>
    </location>
</feature>
<evidence type="ECO:0000259" key="7">
    <source>
        <dbReference type="Pfam" id="PF00673"/>
    </source>
</evidence>
<dbReference type="Proteomes" id="UP000013456">
    <property type="component" value="Chromosome 11"/>
</dbReference>
<dbReference type="InterPro" id="IPR022803">
    <property type="entry name" value="Ribosomal_uL5_dom_sf"/>
</dbReference>
<evidence type="ECO:0000256" key="6">
    <source>
        <dbReference type="ARBA" id="ARBA00049997"/>
    </source>
</evidence>
<dbReference type="GO" id="GO:1990904">
    <property type="term" value="C:ribonucleoprotein complex"/>
    <property type="evidence" value="ECO:0007669"/>
    <property type="project" value="UniProtKB-KW"/>
</dbReference>
<dbReference type="Pfam" id="PF00673">
    <property type="entry name" value="Ribosomal_L5_C"/>
    <property type="match status" value="1"/>
</dbReference>
<keyword evidence="2" id="KW-0689">Ribosomal protein</keyword>
<feature type="domain" description="Large ribosomal subunit protein uL5 C-terminal" evidence="7">
    <location>
        <begin position="58"/>
        <end position="149"/>
    </location>
</feature>
<keyword evidence="3" id="KW-0687">Ribonucleoprotein</keyword>
<evidence type="ECO:0000256" key="4">
    <source>
        <dbReference type="ARBA" id="ARBA00035245"/>
    </source>
</evidence>